<reference evidence="1 2" key="2">
    <citation type="journal article" date="2022" name="Mol. Ecol. Resour.">
        <title>The genomes of chicory, endive, great burdock and yacon provide insights into Asteraceae paleo-polyploidization history and plant inulin production.</title>
        <authorList>
            <person name="Fan W."/>
            <person name="Wang S."/>
            <person name="Wang H."/>
            <person name="Wang A."/>
            <person name="Jiang F."/>
            <person name="Liu H."/>
            <person name="Zhao H."/>
            <person name="Xu D."/>
            <person name="Zhang Y."/>
        </authorList>
    </citation>
    <scope>NUCLEOTIDE SEQUENCE [LARGE SCALE GENOMIC DNA]</scope>
    <source>
        <strain evidence="2">cv. Yunnan</strain>
        <tissue evidence="1">Leaves</tissue>
    </source>
</reference>
<proteinExistence type="predicted"/>
<dbReference type="EMBL" id="CM042024">
    <property type="protein sequence ID" value="KAI3811499.1"/>
    <property type="molecule type" value="Genomic_DNA"/>
</dbReference>
<comment type="caution">
    <text evidence="1">The sequence shown here is derived from an EMBL/GenBank/DDBJ whole genome shotgun (WGS) entry which is preliminary data.</text>
</comment>
<evidence type="ECO:0000313" key="1">
    <source>
        <dbReference type="EMBL" id="KAI3811499.1"/>
    </source>
</evidence>
<organism evidence="1 2">
    <name type="scientific">Smallanthus sonchifolius</name>
    <dbReference type="NCBI Taxonomy" id="185202"/>
    <lineage>
        <taxon>Eukaryota</taxon>
        <taxon>Viridiplantae</taxon>
        <taxon>Streptophyta</taxon>
        <taxon>Embryophyta</taxon>
        <taxon>Tracheophyta</taxon>
        <taxon>Spermatophyta</taxon>
        <taxon>Magnoliopsida</taxon>
        <taxon>eudicotyledons</taxon>
        <taxon>Gunneridae</taxon>
        <taxon>Pentapetalae</taxon>
        <taxon>asterids</taxon>
        <taxon>campanulids</taxon>
        <taxon>Asterales</taxon>
        <taxon>Asteraceae</taxon>
        <taxon>Asteroideae</taxon>
        <taxon>Heliantheae alliance</taxon>
        <taxon>Millerieae</taxon>
        <taxon>Smallanthus</taxon>
    </lineage>
</organism>
<gene>
    <name evidence="1" type="ORF">L1987_21223</name>
</gene>
<name>A0ACB9IU04_9ASTR</name>
<dbReference type="Proteomes" id="UP001056120">
    <property type="component" value="Linkage Group LG07"/>
</dbReference>
<accession>A0ACB9IU04</accession>
<sequence length="90" mass="10256">MTSKNFETKLILYNALLKQEYERVFMSNSMLFNTLSPTTVSNANSVPTPLLFREHGRFPSHNLIHTPQNYRSAADVLITLTVWVEGLIGE</sequence>
<reference evidence="2" key="1">
    <citation type="journal article" date="2022" name="Mol. Ecol. Resour.">
        <title>The genomes of chicory, endive, great burdock and yacon provide insights into Asteraceae palaeo-polyploidization history and plant inulin production.</title>
        <authorList>
            <person name="Fan W."/>
            <person name="Wang S."/>
            <person name="Wang H."/>
            <person name="Wang A."/>
            <person name="Jiang F."/>
            <person name="Liu H."/>
            <person name="Zhao H."/>
            <person name="Xu D."/>
            <person name="Zhang Y."/>
        </authorList>
    </citation>
    <scope>NUCLEOTIDE SEQUENCE [LARGE SCALE GENOMIC DNA]</scope>
    <source>
        <strain evidence="2">cv. Yunnan</strain>
    </source>
</reference>
<protein>
    <submittedName>
        <fullName evidence="1">Uncharacterized protein</fullName>
    </submittedName>
</protein>
<keyword evidence="2" id="KW-1185">Reference proteome</keyword>
<evidence type="ECO:0000313" key="2">
    <source>
        <dbReference type="Proteomes" id="UP001056120"/>
    </source>
</evidence>